<evidence type="ECO:0000256" key="4">
    <source>
        <dbReference type="ARBA" id="ARBA00022576"/>
    </source>
</evidence>
<dbReference type="PANTHER" id="PTHR42790">
    <property type="entry name" value="AMINOTRANSFERASE"/>
    <property type="match status" value="1"/>
</dbReference>
<comment type="cofactor">
    <cofactor evidence="1">
        <name>pyridoxal 5'-phosphate</name>
        <dbReference type="ChEBI" id="CHEBI:597326"/>
    </cofactor>
</comment>
<dbReference type="InterPro" id="IPR015421">
    <property type="entry name" value="PyrdxlP-dep_Trfase_major"/>
</dbReference>
<protein>
    <submittedName>
        <fullName evidence="8">PLP-dependent aminotransferase family protein</fullName>
    </submittedName>
</protein>
<keyword evidence="9" id="KW-1185">Reference proteome</keyword>
<dbReference type="FunFam" id="3.40.640.10:FF:000053">
    <property type="entry name" value="Aminotransferase, class I"/>
    <property type="match status" value="1"/>
</dbReference>
<comment type="similarity">
    <text evidence="2">Belongs to the class-I pyridoxal-phosphate-dependent aminotransferase family.</text>
</comment>
<keyword evidence="6" id="KW-0663">Pyridoxal phosphate</keyword>
<keyword evidence="5" id="KW-0808">Transferase</keyword>
<dbReference type="InterPro" id="IPR050859">
    <property type="entry name" value="Class-I_PLP-dep_aminotransf"/>
</dbReference>
<evidence type="ECO:0000256" key="3">
    <source>
        <dbReference type="ARBA" id="ARBA00011738"/>
    </source>
</evidence>
<dbReference type="AlphaFoldDB" id="A0A9J6RFE1"/>
<evidence type="ECO:0000256" key="5">
    <source>
        <dbReference type="ARBA" id="ARBA00022679"/>
    </source>
</evidence>
<sequence length="406" mass="45858">MPQLNEFTYSSRFSDSIPIVGSAFTKNQQDAIPLSFGFPAPETFPIQPIIDATTYSLMTDGDRALQYTGGDGKKKIAQWIVDRSKLRSIETSAENVLVTTGSMQAIDLAVRTLTDENDEVWIEAPTFFGAVRIFQLAGVRLRSFPVDQNGVDVDAIEKELIDATNNHQPLPKMIYVMPNYHNPTGVNLSLERRKKLAALAYRYNFFILEDDAYVDLNFSNIYVPAIYHYAPERVIYLSTFSKLIAPSIRMGWAIGNDSVIQKMHLLKVDGTTSAFVQEIVANVLEKMNVETHISSITQLYRERCEAMISAVLNYFGDEVTFVVPKGGFFLWLTFPLGVNTSHLVQACVDKGVNFIAGEYFYEGCLEFNHLRLCFTFCDEKKIDEGIKKIAEVYFANKNLQLFQEAE</sequence>
<dbReference type="EMBL" id="JAPRAT010000028">
    <property type="protein sequence ID" value="MCZ0704149.1"/>
    <property type="molecule type" value="Genomic_DNA"/>
</dbReference>
<dbReference type="SUPFAM" id="SSF53383">
    <property type="entry name" value="PLP-dependent transferases"/>
    <property type="match status" value="1"/>
</dbReference>
<dbReference type="GO" id="GO:1901605">
    <property type="term" value="P:alpha-amino acid metabolic process"/>
    <property type="evidence" value="ECO:0007669"/>
    <property type="project" value="TreeGrafter"/>
</dbReference>
<keyword evidence="4 8" id="KW-0032">Aminotransferase</keyword>
<organism evidence="8 9">
    <name type="scientific">Natronobacillus azotifigens</name>
    <dbReference type="NCBI Taxonomy" id="472978"/>
    <lineage>
        <taxon>Bacteria</taxon>
        <taxon>Bacillati</taxon>
        <taxon>Bacillota</taxon>
        <taxon>Bacilli</taxon>
        <taxon>Bacillales</taxon>
        <taxon>Bacillaceae</taxon>
        <taxon>Natronobacillus</taxon>
    </lineage>
</organism>
<name>A0A9J6RFE1_9BACI</name>
<proteinExistence type="inferred from homology"/>
<evidence type="ECO:0000259" key="7">
    <source>
        <dbReference type="Pfam" id="PF00155"/>
    </source>
</evidence>
<dbReference type="InterPro" id="IPR015424">
    <property type="entry name" value="PyrdxlP-dep_Trfase"/>
</dbReference>
<comment type="caution">
    <text evidence="8">The sequence shown here is derived from an EMBL/GenBank/DDBJ whole genome shotgun (WGS) entry which is preliminary data.</text>
</comment>
<dbReference type="InterPro" id="IPR015422">
    <property type="entry name" value="PyrdxlP-dep_Trfase_small"/>
</dbReference>
<dbReference type="Pfam" id="PF00155">
    <property type="entry name" value="Aminotran_1_2"/>
    <property type="match status" value="1"/>
</dbReference>
<dbReference type="InterPro" id="IPR004839">
    <property type="entry name" value="Aminotransferase_I/II_large"/>
</dbReference>
<dbReference type="CDD" id="cd00609">
    <property type="entry name" value="AAT_like"/>
    <property type="match status" value="1"/>
</dbReference>
<dbReference type="Gene3D" id="3.90.1150.10">
    <property type="entry name" value="Aspartate Aminotransferase, domain 1"/>
    <property type="match status" value="1"/>
</dbReference>
<evidence type="ECO:0000256" key="6">
    <source>
        <dbReference type="ARBA" id="ARBA00022898"/>
    </source>
</evidence>
<reference evidence="8" key="1">
    <citation type="submission" date="2022-11" db="EMBL/GenBank/DDBJ databases">
        <title>WGS of Natronobacillus azotifigens 24KS-1, an anaerobic diazotrophic haloalkaliphile from soda-rich habitats.</title>
        <authorList>
            <person name="Sorokin D.Y."/>
            <person name="Merkel A.Y."/>
        </authorList>
    </citation>
    <scope>NUCLEOTIDE SEQUENCE</scope>
    <source>
        <strain evidence="8">24KS-1</strain>
    </source>
</reference>
<dbReference type="RefSeq" id="WP_268780917.1">
    <property type="nucleotide sequence ID" value="NZ_JAPRAT010000028.1"/>
</dbReference>
<feature type="domain" description="Aminotransferase class I/classII large" evidence="7">
    <location>
        <begin position="46"/>
        <end position="389"/>
    </location>
</feature>
<evidence type="ECO:0000313" key="9">
    <source>
        <dbReference type="Proteomes" id="UP001084197"/>
    </source>
</evidence>
<dbReference type="PANTHER" id="PTHR42790:SF19">
    <property type="entry name" value="KYNURENINE_ALPHA-AMINOADIPATE AMINOTRANSFERASE, MITOCHONDRIAL"/>
    <property type="match status" value="1"/>
</dbReference>
<dbReference type="GO" id="GO:0008483">
    <property type="term" value="F:transaminase activity"/>
    <property type="evidence" value="ECO:0007669"/>
    <property type="project" value="UniProtKB-KW"/>
</dbReference>
<evidence type="ECO:0000256" key="2">
    <source>
        <dbReference type="ARBA" id="ARBA00007441"/>
    </source>
</evidence>
<accession>A0A9J6RFE1</accession>
<evidence type="ECO:0000256" key="1">
    <source>
        <dbReference type="ARBA" id="ARBA00001933"/>
    </source>
</evidence>
<dbReference type="Proteomes" id="UP001084197">
    <property type="component" value="Unassembled WGS sequence"/>
</dbReference>
<dbReference type="Gene3D" id="3.40.640.10">
    <property type="entry name" value="Type I PLP-dependent aspartate aminotransferase-like (Major domain)"/>
    <property type="match status" value="1"/>
</dbReference>
<dbReference type="GO" id="GO:0030170">
    <property type="term" value="F:pyridoxal phosphate binding"/>
    <property type="evidence" value="ECO:0007669"/>
    <property type="project" value="InterPro"/>
</dbReference>
<gene>
    <name evidence="8" type="ORF">OWO01_13115</name>
</gene>
<comment type="subunit">
    <text evidence="3">Homodimer.</text>
</comment>
<evidence type="ECO:0000313" key="8">
    <source>
        <dbReference type="EMBL" id="MCZ0704149.1"/>
    </source>
</evidence>